<comment type="cofactor">
    <cofactor evidence="10">
        <name>Zn(2+)</name>
        <dbReference type="ChEBI" id="CHEBI:29105"/>
    </cofactor>
    <text evidence="10">Binds 2 Zn(2+) ions per subunit.</text>
</comment>
<evidence type="ECO:0000313" key="14">
    <source>
        <dbReference type="EMBL" id="ORZ09835.1"/>
    </source>
</evidence>
<comment type="caution">
    <text evidence="14">The sequence shown here is derived from an EMBL/GenBank/DDBJ whole genome shotgun (WGS) entry which is preliminary data.</text>
</comment>
<dbReference type="CDD" id="cd00842">
    <property type="entry name" value="MPP_ASMase"/>
    <property type="match status" value="1"/>
</dbReference>
<feature type="domain" description="Calcineurin-like phosphoesterase" evidence="12">
    <location>
        <begin position="111"/>
        <end position="390"/>
    </location>
</feature>
<evidence type="ECO:0000256" key="8">
    <source>
        <dbReference type="ARBA" id="ARBA00023180"/>
    </source>
</evidence>
<dbReference type="Proteomes" id="UP000193560">
    <property type="component" value="Unassembled WGS sequence"/>
</dbReference>
<evidence type="ECO:0000256" key="4">
    <source>
        <dbReference type="ARBA" id="ARBA00022723"/>
    </source>
</evidence>
<sequence length="580" mass="65933">MPASCTSCMGALQVIKALSYTSEPLFVQTLTNVCLRTNRVVPKVCHGMIEEQAPIAQKVARTMEVDGRDGLLFCAAVMNSCPYPEVEPWTLDFPKEKPSNPKQFTSTGETMTVLQLSDWHVDPSYQEGADAICNDPICCRSASTNHSNVIKPASKWGEYTCDPPARLIESMLKYIPTIEKNISFGIMTGDVPPHEIWSTLPFMKTKQIHDSAYALLHSHFDEEDKINTPLYPAVGNHEAAPTNIFPLNSSDIPVDEQHDYLSLGWLYKTLAKNWSGWLSGKPELFKQTDTGSYVTRPMEGLKLISLNTNFCYNLNWWLYQRPAEKDPNGVLSWLIDQLQESEDLGERAWIIGHIPPGDADCFHDYSNYYHQIVERYAPHVIAGQFFGHTHLDETQIFYRGGQQEASEAISVAYIAPSITPYLRNNPGFRVYKVDKSTFEVVDSMTYMADLDQANTWTDEPNWHLEYSAKEAYGSSIAPTTETSPLTAEWWHNVTSDMETNIDTFEKYWWHRGRLSPKTKECDGHCRSVTICNIRAGKSEDRCDYYNPVLFTHGSYHHHSDKIFNTSIQQWPAISGEYKLI</sequence>
<accession>A0A1X2I6Z0</accession>
<evidence type="ECO:0000256" key="9">
    <source>
        <dbReference type="PIRNR" id="PIRNR000948"/>
    </source>
</evidence>
<evidence type="ECO:0000256" key="2">
    <source>
        <dbReference type="ARBA" id="ARBA00008234"/>
    </source>
</evidence>
<evidence type="ECO:0000256" key="1">
    <source>
        <dbReference type="ARBA" id="ARBA00004613"/>
    </source>
</evidence>
<feature type="binding site" evidence="10">
    <location>
        <position position="353"/>
    </location>
    <ligand>
        <name>Zn(2+)</name>
        <dbReference type="ChEBI" id="CHEBI:29105"/>
        <label>2</label>
    </ligand>
</feature>
<feature type="binding site" evidence="10">
    <location>
        <position position="236"/>
    </location>
    <ligand>
        <name>Zn(2+)</name>
        <dbReference type="ChEBI" id="CHEBI:29105"/>
        <label>2</label>
    </ligand>
</feature>
<keyword evidence="9" id="KW-0326">Glycosidase</keyword>
<evidence type="ECO:0000256" key="3">
    <source>
        <dbReference type="ARBA" id="ARBA00022525"/>
    </source>
</evidence>
<dbReference type="InterPro" id="IPR011160">
    <property type="entry name" value="Sphingomy_PDE"/>
</dbReference>
<feature type="binding site" evidence="10">
    <location>
        <position position="390"/>
    </location>
    <ligand>
        <name>Zn(2+)</name>
        <dbReference type="ChEBI" id="CHEBI:29105"/>
        <label>1</label>
    </ligand>
</feature>
<dbReference type="Pfam" id="PF00149">
    <property type="entry name" value="Metallophos"/>
    <property type="match status" value="1"/>
</dbReference>
<dbReference type="InterPro" id="IPR029052">
    <property type="entry name" value="Metallo-depent_PP-like"/>
</dbReference>
<feature type="disulfide bond" evidence="11">
    <location>
        <begin position="34"/>
        <end position="45"/>
    </location>
</feature>
<feature type="binding site" evidence="10">
    <location>
        <position position="388"/>
    </location>
    <ligand>
        <name>Zn(2+)</name>
        <dbReference type="ChEBI" id="CHEBI:29105"/>
        <label>2</label>
    </ligand>
</feature>
<feature type="disulfide bond" evidence="11">
    <location>
        <begin position="139"/>
        <end position="161"/>
    </location>
</feature>
<feature type="disulfide bond" evidence="11">
    <location>
        <begin position="133"/>
        <end position="138"/>
    </location>
</feature>
<dbReference type="Gene3D" id="3.60.21.10">
    <property type="match status" value="1"/>
</dbReference>
<feature type="binding site" evidence="10">
    <location>
        <position position="120"/>
    </location>
    <ligand>
        <name>Zn(2+)</name>
        <dbReference type="ChEBI" id="CHEBI:29105"/>
        <label>1</label>
    </ligand>
</feature>
<dbReference type="SUPFAM" id="SSF56300">
    <property type="entry name" value="Metallo-dependent phosphatases"/>
    <property type="match status" value="1"/>
</dbReference>
<dbReference type="AlphaFoldDB" id="A0A1X2I6Z0"/>
<reference evidence="14 15" key="1">
    <citation type="submission" date="2016-07" db="EMBL/GenBank/DDBJ databases">
        <title>Pervasive Adenine N6-methylation of Active Genes in Fungi.</title>
        <authorList>
            <consortium name="DOE Joint Genome Institute"/>
            <person name="Mondo S.J."/>
            <person name="Dannebaum R.O."/>
            <person name="Kuo R.C."/>
            <person name="Labutti K."/>
            <person name="Haridas S."/>
            <person name="Kuo A."/>
            <person name="Salamov A."/>
            <person name="Ahrendt S.R."/>
            <person name="Lipzen A."/>
            <person name="Sullivan W."/>
            <person name="Andreopoulos W.B."/>
            <person name="Clum A."/>
            <person name="Lindquist E."/>
            <person name="Daum C."/>
            <person name="Ramamoorthy G.K."/>
            <person name="Gryganskyi A."/>
            <person name="Culley D."/>
            <person name="Magnuson J.K."/>
            <person name="James T.Y."/>
            <person name="O'Malley M.A."/>
            <person name="Stajich J.E."/>
            <person name="Spatafora J.W."/>
            <person name="Visel A."/>
            <person name="Grigoriev I.V."/>
        </authorList>
    </citation>
    <scope>NUCLEOTIDE SEQUENCE [LARGE SCALE GENOMIC DNA]</scope>
    <source>
        <strain evidence="14 15">NRRL 1336</strain>
    </source>
</reference>
<comment type="function">
    <text evidence="9">Converts sphingomyelin to ceramide.</text>
</comment>
<organism evidence="14 15">
    <name type="scientific">Absidia repens</name>
    <dbReference type="NCBI Taxonomy" id="90262"/>
    <lineage>
        <taxon>Eukaryota</taxon>
        <taxon>Fungi</taxon>
        <taxon>Fungi incertae sedis</taxon>
        <taxon>Mucoromycota</taxon>
        <taxon>Mucoromycotina</taxon>
        <taxon>Mucoromycetes</taxon>
        <taxon>Mucorales</taxon>
        <taxon>Cunninghamellaceae</taxon>
        <taxon>Absidia</taxon>
    </lineage>
</organism>
<feature type="binding site" evidence="10">
    <location>
        <position position="190"/>
    </location>
    <ligand>
        <name>Zn(2+)</name>
        <dbReference type="ChEBI" id="CHEBI:29105"/>
        <label>2</label>
    </ligand>
</feature>
<keyword evidence="6 9" id="KW-0378">Hydrolase</keyword>
<dbReference type="GO" id="GO:0004767">
    <property type="term" value="F:sphingomyelin phosphodiesterase activity"/>
    <property type="evidence" value="ECO:0007669"/>
    <property type="project" value="UniProtKB-UniRule"/>
</dbReference>
<keyword evidence="7 10" id="KW-0862">Zinc</keyword>
<dbReference type="STRING" id="90262.A0A1X2I6Z0"/>
<dbReference type="InterPro" id="IPR045473">
    <property type="entry name" value="ASM_C"/>
</dbReference>
<dbReference type="PANTHER" id="PTHR10340">
    <property type="entry name" value="SPHINGOMYELIN PHOSPHODIESTERASE"/>
    <property type="match status" value="1"/>
</dbReference>
<dbReference type="PIRSF" id="PIRSF000948">
    <property type="entry name" value="Sphingomy_PDE"/>
    <property type="match status" value="1"/>
</dbReference>
<evidence type="ECO:0000256" key="10">
    <source>
        <dbReference type="PIRSR" id="PIRSR000948-1"/>
    </source>
</evidence>
<name>A0A1X2I6Z0_9FUNG</name>
<keyword evidence="8" id="KW-0325">Glycoprotein</keyword>
<dbReference type="GO" id="GO:0016020">
    <property type="term" value="C:membrane"/>
    <property type="evidence" value="ECO:0007669"/>
    <property type="project" value="GOC"/>
</dbReference>
<dbReference type="EMBL" id="MCGE01000026">
    <property type="protein sequence ID" value="ORZ09835.1"/>
    <property type="molecule type" value="Genomic_DNA"/>
</dbReference>
<feature type="disulfide bond" evidence="11">
    <location>
        <begin position="521"/>
        <end position="525"/>
    </location>
</feature>
<dbReference type="OrthoDB" id="282973at2759"/>
<feature type="binding site" evidence="10">
    <location>
        <position position="190"/>
    </location>
    <ligand>
        <name>Zn(2+)</name>
        <dbReference type="ChEBI" id="CHEBI:29105"/>
        <label>1</label>
    </ligand>
</feature>
<dbReference type="GO" id="GO:0006685">
    <property type="term" value="P:sphingomyelin catabolic process"/>
    <property type="evidence" value="ECO:0007669"/>
    <property type="project" value="UniProtKB-UniRule"/>
</dbReference>
<proteinExistence type="inferred from homology"/>
<protein>
    <recommendedName>
        <fullName evidence="9">Sphingomyelin phosphodiesterase</fullName>
    </recommendedName>
</protein>
<evidence type="ECO:0000313" key="15">
    <source>
        <dbReference type="Proteomes" id="UP000193560"/>
    </source>
</evidence>
<feature type="disulfide bond" evidence="11">
    <location>
        <begin position="5"/>
        <end position="81"/>
    </location>
</feature>
<dbReference type="InterPro" id="IPR041805">
    <property type="entry name" value="ASMase/PPN1_MPP"/>
</dbReference>
<feature type="binding site" evidence="10">
    <location>
        <position position="118"/>
    </location>
    <ligand>
        <name>Zn(2+)</name>
        <dbReference type="ChEBI" id="CHEBI:29105"/>
        <label>1</label>
    </ligand>
</feature>
<evidence type="ECO:0000256" key="6">
    <source>
        <dbReference type="ARBA" id="ARBA00022801"/>
    </source>
</evidence>
<feature type="domain" description="Sphingomyelin phosphodiesterase C-terminal" evidence="13">
    <location>
        <begin position="412"/>
        <end position="534"/>
    </location>
</feature>
<evidence type="ECO:0000259" key="13">
    <source>
        <dbReference type="Pfam" id="PF19272"/>
    </source>
</evidence>
<comment type="subcellular location">
    <subcellularLocation>
        <location evidence="1">Secreted</location>
    </subcellularLocation>
</comment>
<dbReference type="GO" id="GO:0016798">
    <property type="term" value="F:hydrolase activity, acting on glycosyl bonds"/>
    <property type="evidence" value="ECO:0007669"/>
    <property type="project" value="UniProtKB-KW"/>
</dbReference>
<keyword evidence="11" id="KW-1015">Disulfide bond</keyword>
<evidence type="ECO:0000256" key="7">
    <source>
        <dbReference type="ARBA" id="ARBA00022833"/>
    </source>
</evidence>
<keyword evidence="4 10" id="KW-0479">Metal-binding</keyword>
<dbReference type="Pfam" id="PF19272">
    <property type="entry name" value="ASMase_C"/>
    <property type="match status" value="1"/>
</dbReference>
<dbReference type="PANTHER" id="PTHR10340:SF34">
    <property type="entry name" value="SPHINGOMYELIN PHOSPHODIESTERASE"/>
    <property type="match status" value="1"/>
</dbReference>
<keyword evidence="15" id="KW-1185">Reference proteome</keyword>
<comment type="similarity">
    <text evidence="2 9">Belongs to the acid sphingomyelinase family.</text>
</comment>
<evidence type="ECO:0000256" key="5">
    <source>
        <dbReference type="ARBA" id="ARBA00022729"/>
    </source>
</evidence>
<evidence type="ECO:0000256" key="11">
    <source>
        <dbReference type="PIRSR" id="PIRSR000948-2"/>
    </source>
</evidence>
<feature type="disulfide bond" evidence="11">
    <location>
        <begin position="311"/>
        <end position="361"/>
    </location>
</feature>
<dbReference type="GO" id="GO:0046872">
    <property type="term" value="F:metal ion binding"/>
    <property type="evidence" value="ECO:0007669"/>
    <property type="project" value="UniProtKB-KW"/>
</dbReference>
<evidence type="ECO:0000259" key="12">
    <source>
        <dbReference type="Pfam" id="PF00149"/>
    </source>
</evidence>
<dbReference type="InterPro" id="IPR004843">
    <property type="entry name" value="Calcineurin-like_PHP"/>
</dbReference>
<keyword evidence="3" id="KW-0964">Secreted</keyword>
<gene>
    <name evidence="14" type="ORF">BCR42DRAFT_484226</name>
</gene>
<keyword evidence="5" id="KW-0732">Signal</keyword>
<dbReference type="GO" id="GO:0005615">
    <property type="term" value="C:extracellular space"/>
    <property type="evidence" value="ECO:0007669"/>
    <property type="project" value="TreeGrafter"/>
</dbReference>